<dbReference type="EMBL" id="JBHLVF010000011">
    <property type="protein sequence ID" value="MFC0391595.1"/>
    <property type="molecule type" value="Genomic_DNA"/>
</dbReference>
<evidence type="ECO:0000256" key="8">
    <source>
        <dbReference type="ARBA" id="ARBA00023209"/>
    </source>
</evidence>
<keyword evidence="6" id="KW-0520">NAD</keyword>
<organism evidence="10 11">
    <name type="scientific">Paenibacillus mendelii</name>
    <dbReference type="NCBI Taxonomy" id="206163"/>
    <lineage>
        <taxon>Bacteria</taxon>
        <taxon>Bacillati</taxon>
        <taxon>Bacillota</taxon>
        <taxon>Bacilli</taxon>
        <taxon>Bacillales</taxon>
        <taxon>Paenibacillaceae</taxon>
        <taxon>Paenibacillus</taxon>
    </lineage>
</organism>
<dbReference type="GO" id="GO:0050492">
    <property type="term" value="F:glycerol-1-phosphate dehydrogenase [NAD(P)+] activity"/>
    <property type="evidence" value="ECO:0007669"/>
    <property type="project" value="UniProtKB-EC"/>
</dbReference>
<dbReference type="CDD" id="cd08175">
    <property type="entry name" value="G1PDH"/>
    <property type="match status" value="1"/>
</dbReference>
<dbReference type="RefSeq" id="WP_204819759.1">
    <property type="nucleotide sequence ID" value="NZ_JANHOF010000006.1"/>
</dbReference>
<keyword evidence="4" id="KW-0521">NADP</keyword>
<keyword evidence="9" id="KW-1208">Phospholipid metabolism</keyword>
<name>A0ABV6J6T1_9BACL</name>
<evidence type="ECO:0000256" key="4">
    <source>
        <dbReference type="ARBA" id="ARBA00022857"/>
    </source>
</evidence>
<evidence type="ECO:0000256" key="9">
    <source>
        <dbReference type="ARBA" id="ARBA00023264"/>
    </source>
</evidence>
<keyword evidence="8" id="KW-0594">Phospholipid biosynthesis</keyword>
<dbReference type="PANTHER" id="PTHR43616">
    <property type="entry name" value="GLYCEROL DEHYDROGENASE"/>
    <property type="match status" value="1"/>
</dbReference>
<keyword evidence="3" id="KW-0479">Metal-binding</keyword>
<comment type="caution">
    <text evidence="10">The sequence shown here is derived from an EMBL/GenBank/DDBJ whole genome shotgun (WGS) entry which is preliminary data.</text>
</comment>
<sequence length="404" mass="44326">MTDLLANIKQLAAGLDERTRKRVELDLIRIESGALEEVAPYLASKSYHRAVVAADANTYEAAGKILEAYLSAAGISVHVTIIKPNGLGDVLADEASLIQLLLDIQQADAELVIAVGGGTLHDIVRYAAYTSRIPFLSVPTAPSVDGFNSKGAPILVRGEKITIAAIGPDAIFADVDILMKAPPALVAAGFGDMLGKYTSLFDWKFGSMTADEPYMQAAADITRSALMRCVQQVDRIAARQEDGIRTLTVALIESGLAMLLFGQSHPASGAEHHLSHYWEMDYIRRGKRQLLHGAKVGVACMEISKLYHRIAVEGLEETRLTMGAAHHEQASRIAANWQDIQHEIRRIPEEAALRELLRQVGGPLSVEELGVDQDLLRRSLQEAHRVRPNRYTLLRANDEWNDRM</sequence>
<evidence type="ECO:0000256" key="6">
    <source>
        <dbReference type="ARBA" id="ARBA00023027"/>
    </source>
</evidence>
<keyword evidence="1" id="KW-0963">Cytoplasm</keyword>
<dbReference type="PANTHER" id="PTHR43616:SF5">
    <property type="entry name" value="GLYCEROL DEHYDROGENASE 1"/>
    <property type="match status" value="1"/>
</dbReference>
<evidence type="ECO:0000313" key="10">
    <source>
        <dbReference type="EMBL" id="MFC0391595.1"/>
    </source>
</evidence>
<dbReference type="InterPro" id="IPR016205">
    <property type="entry name" value="Glycerol_DH"/>
</dbReference>
<dbReference type="Gene3D" id="1.20.1090.10">
    <property type="entry name" value="Dehydroquinate synthase-like - alpha domain"/>
    <property type="match status" value="1"/>
</dbReference>
<dbReference type="Gene3D" id="3.40.50.1970">
    <property type="match status" value="1"/>
</dbReference>
<keyword evidence="5 10" id="KW-0560">Oxidoreductase</keyword>
<protein>
    <submittedName>
        <fullName evidence="10">Sn-glycerol-1-phosphate dehydrogenase</fullName>
        <ecNumber evidence="10">1.1.1.261</ecNumber>
    </submittedName>
</protein>
<gene>
    <name evidence="10" type="ORF">ACFFJ8_09425</name>
</gene>
<proteinExistence type="predicted"/>
<evidence type="ECO:0000256" key="3">
    <source>
        <dbReference type="ARBA" id="ARBA00022723"/>
    </source>
</evidence>
<keyword evidence="2" id="KW-0444">Lipid biosynthesis</keyword>
<dbReference type="Proteomes" id="UP001589818">
    <property type="component" value="Unassembled WGS sequence"/>
</dbReference>
<evidence type="ECO:0000256" key="2">
    <source>
        <dbReference type="ARBA" id="ARBA00022516"/>
    </source>
</evidence>
<dbReference type="InterPro" id="IPR032837">
    <property type="entry name" value="G1PDH"/>
</dbReference>
<keyword evidence="7" id="KW-0443">Lipid metabolism</keyword>
<dbReference type="EC" id="1.1.1.261" evidence="10"/>
<dbReference type="SUPFAM" id="SSF56796">
    <property type="entry name" value="Dehydroquinate synthase-like"/>
    <property type="match status" value="1"/>
</dbReference>
<evidence type="ECO:0000256" key="1">
    <source>
        <dbReference type="ARBA" id="ARBA00022490"/>
    </source>
</evidence>
<evidence type="ECO:0000313" key="11">
    <source>
        <dbReference type="Proteomes" id="UP001589818"/>
    </source>
</evidence>
<evidence type="ECO:0000256" key="5">
    <source>
        <dbReference type="ARBA" id="ARBA00023002"/>
    </source>
</evidence>
<evidence type="ECO:0000256" key="7">
    <source>
        <dbReference type="ARBA" id="ARBA00023098"/>
    </source>
</evidence>
<keyword evidence="11" id="KW-1185">Reference proteome</keyword>
<reference evidence="10 11" key="1">
    <citation type="submission" date="2024-09" db="EMBL/GenBank/DDBJ databases">
        <authorList>
            <person name="Sun Q."/>
            <person name="Mori K."/>
        </authorList>
    </citation>
    <scope>NUCLEOTIDE SEQUENCE [LARGE SCALE GENOMIC DNA]</scope>
    <source>
        <strain evidence="10 11">CCM 4839</strain>
    </source>
</reference>
<dbReference type="Pfam" id="PF13685">
    <property type="entry name" value="Fe-ADH_2"/>
    <property type="match status" value="1"/>
</dbReference>
<accession>A0ABV6J6T1</accession>